<dbReference type="STRING" id="51031.W2TNF7"/>
<evidence type="ECO:0000313" key="5">
    <source>
        <dbReference type="Proteomes" id="UP000053676"/>
    </source>
</evidence>
<dbReference type="Gene3D" id="1.25.40.20">
    <property type="entry name" value="Ankyrin repeat-containing domain"/>
    <property type="match status" value="2"/>
</dbReference>
<dbReference type="PRINTS" id="PR01415">
    <property type="entry name" value="ANKYRIN"/>
</dbReference>
<dbReference type="SMART" id="SM00248">
    <property type="entry name" value="ANK"/>
    <property type="match status" value="8"/>
</dbReference>
<keyword evidence="1" id="KW-0677">Repeat</keyword>
<evidence type="ECO:0000256" key="1">
    <source>
        <dbReference type="ARBA" id="ARBA00022737"/>
    </source>
</evidence>
<dbReference type="SUPFAM" id="SSF48403">
    <property type="entry name" value="Ankyrin repeat"/>
    <property type="match status" value="1"/>
</dbReference>
<evidence type="ECO:0000256" key="2">
    <source>
        <dbReference type="ARBA" id="ARBA00023043"/>
    </source>
</evidence>
<name>W2TNF7_NECAM</name>
<dbReference type="PANTHER" id="PTHR24198">
    <property type="entry name" value="ANKYRIN REPEAT AND PROTEIN KINASE DOMAIN-CONTAINING PROTEIN"/>
    <property type="match status" value="1"/>
</dbReference>
<dbReference type="PROSITE" id="PS50297">
    <property type="entry name" value="ANK_REP_REGION"/>
    <property type="match status" value="2"/>
</dbReference>
<keyword evidence="5" id="KW-1185">Reference proteome</keyword>
<dbReference type="OMA" id="GHINIMQ"/>
<evidence type="ECO:0000256" key="3">
    <source>
        <dbReference type="PROSITE-ProRule" id="PRU00023"/>
    </source>
</evidence>
<feature type="repeat" description="ANK" evidence="3">
    <location>
        <begin position="121"/>
        <end position="153"/>
    </location>
</feature>
<organism evidence="4 5">
    <name type="scientific">Necator americanus</name>
    <name type="common">Human hookworm</name>
    <dbReference type="NCBI Taxonomy" id="51031"/>
    <lineage>
        <taxon>Eukaryota</taxon>
        <taxon>Metazoa</taxon>
        <taxon>Ecdysozoa</taxon>
        <taxon>Nematoda</taxon>
        <taxon>Chromadorea</taxon>
        <taxon>Rhabditida</taxon>
        <taxon>Rhabditina</taxon>
        <taxon>Rhabditomorpha</taxon>
        <taxon>Strongyloidea</taxon>
        <taxon>Ancylostomatidae</taxon>
        <taxon>Bunostominae</taxon>
        <taxon>Necator</taxon>
    </lineage>
</organism>
<feature type="repeat" description="ANK" evidence="3">
    <location>
        <begin position="154"/>
        <end position="186"/>
    </location>
</feature>
<dbReference type="InterPro" id="IPR036770">
    <property type="entry name" value="Ankyrin_rpt-contain_sf"/>
</dbReference>
<dbReference type="Proteomes" id="UP000053676">
    <property type="component" value="Unassembled WGS sequence"/>
</dbReference>
<feature type="repeat" description="ANK" evidence="3">
    <location>
        <begin position="221"/>
        <end position="254"/>
    </location>
</feature>
<gene>
    <name evidence="4" type="ORF">NECAME_07507</name>
</gene>
<dbReference type="OrthoDB" id="5804545at2759"/>
<sequence>MTLSRMRSATVRVVRRPHTVDRGVNTDPGGGSIQPLIRPFSGTRMTSDLGIAILMKNEAMVKSMICEGVDVNHTDSLGCDPGIQSKALQTPLHICAIHNVPSIADLLLRKRYPMLDSADARGCTALHHAAYLGHVEVAESLLKAGINMAAVDKLGRTAMHSVACGGSIKMLAVLREAGAKITVRDFRGRTVAHYAAVASQTAFLSAILKIDKELLNVTDDDGYTPLHYAVQSGQNSKTIELLVENGCDVLAAANDGTTALHIAATLAESAIPIEYLVKCKGIDLNARNVDGMTPLHLASEWSKVSRVDALIKVYESLFSAFLLTKSPRDYFGKGV</sequence>
<dbReference type="InterPro" id="IPR002110">
    <property type="entry name" value="Ankyrin_rpt"/>
</dbReference>
<dbReference type="EMBL" id="KI658270">
    <property type="protein sequence ID" value="ETN83209.1"/>
    <property type="molecule type" value="Genomic_DNA"/>
</dbReference>
<dbReference type="KEGG" id="nai:NECAME_07507"/>
<proteinExistence type="predicted"/>
<dbReference type="AlphaFoldDB" id="W2TNF7"/>
<keyword evidence="2 3" id="KW-0040">ANK repeat</keyword>
<evidence type="ECO:0000313" key="4">
    <source>
        <dbReference type="EMBL" id="ETN83209.1"/>
    </source>
</evidence>
<dbReference type="PANTHER" id="PTHR24198:SF165">
    <property type="entry name" value="ANKYRIN REPEAT-CONTAINING PROTEIN-RELATED"/>
    <property type="match status" value="1"/>
</dbReference>
<reference evidence="5" key="1">
    <citation type="journal article" date="2014" name="Nat. Genet.">
        <title>Genome of the human hookworm Necator americanus.</title>
        <authorList>
            <person name="Tang Y.T."/>
            <person name="Gao X."/>
            <person name="Rosa B.A."/>
            <person name="Abubucker S."/>
            <person name="Hallsworth-Pepin K."/>
            <person name="Martin J."/>
            <person name="Tyagi R."/>
            <person name="Heizer E."/>
            <person name="Zhang X."/>
            <person name="Bhonagiri-Palsikar V."/>
            <person name="Minx P."/>
            <person name="Warren W.C."/>
            <person name="Wang Q."/>
            <person name="Zhan B."/>
            <person name="Hotez P.J."/>
            <person name="Sternberg P.W."/>
            <person name="Dougall A."/>
            <person name="Gaze S.T."/>
            <person name="Mulvenna J."/>
            <person name="Sotillo J."/>
            <person name="Ranganathan S."/>
            <person name="Rabelo E.M."/>
            <person name="Wilson R.K."/>
            <person name="Felgner P.L."/>
            <person name="Bethony J."/>
            <person name="Hawdon J.M."/>
            <person name="Gasser R.B."/>
            <person name="Loukas A."/>
            <person name="Mitreva M."/>
        </authorList>
    </citation>
    <scope>NUCLEOTIDE SEQUENCE [LARGE SCALE GENOMIC DNA]</scope>
</reference>
<protein>
    <submittedName>
        <fullName evidence="4">Ankyrin repeat protein</fullName>
    </submittedName>
</protein>
<accession>W2TNF7</accession>
<dbReference type="Pfam" id="PF12796">
    <property type="entry name" value="Ank_2"/>
    <property type="match status" value="3"/>
</dbReference>
<dbReference type="PROSITE" id="PS50088">
    <property type="entry name" value="ANK_REPEAT"/>
    <property type="match status" value="3"/>
</dbReference>